<evidence type="ECO:0000313" key="11">
    <source>
        <dbReference type="EMBL" id="KAG5311110.1"/>
    </source>
</evidence>
<evidence type="ECO:0000256" key="1">
    <source>
        <dbReference type="ARBA" id="ARBA00004236"/>
    </source>
</evidence>
<dbReference type="PANTHER" id="PTHR12231">
    <property type="entry name" value="CTX-RELATED TYPE I TRANSMEMBRANE PROTEIN"/>
    <property type="match status" value="1"/>
</dbReference>
<dbReference type="InterPro" id="IPR051170">
    <property type="entry name" value="Neural/epithelial_adhesion"/>
</dbReference>
<reference evidence="11" key="1">
    <citation type="submission" date="2020-02" db="EMBL/GenBank/DDBJ databases">
        <title>Relaxed selection underlies rapid genomic changes in the transitions from sociality to social parasitism in ants.</title>
        <authorList>
            <person name="Bi X."/>
        </authorList>
    </citation>
    <scope>NUCLEOTIDE SEQUENCE</scope>
    <source>
        <strain evidence="11">BGI-DK2013a</strain>
        <tissue evidence="11">Whole body</tissue>
    </source>
</reference>
<dbReference type="SUPFAM" id="SSF48726">
    <property type="entry name" value="Immunoglobulin"/>
    <property type="match status" value="3"/>
</dbReference>
<evidence type="ECO:0000256" key="6">
    <source>
        <dbReference type="ARBA" id="ARBA00023157"/>
    </source>
</evidence>
<feature type="domain" description="Ig-like" evidence="10">
    <location>
        <begin position="367"/>
        <end position="457"/>
    </location>
</feature>
<keyword evidence="7" id="KW-0325">Glycoprotein</keyword>
<dbReference type="InterPro" id="IPR036179">
    <property type="entry name" value="Ig-like_dom_sf"/>
</dbReference>
<protein>
    <submittedName>
        <fullName evidence="11">LACH protein</fullName>
    </submittedName>
</protein>
<dbReference type="GO" id="GO:0043005">
    <property type="term" value="C:neuron projection"/>
    <property type="evidence" value="ECO:0007669"/>
    <property type="project" value="TreeGrafter"/>
</dbReference>
<dbReference type="Pfam" id="PF07679">
    <property type="entry name" value="I-set"/>
    <property type="match status" value="1"/>
</dbReference>
<dbReference type="InterPro" id="IPR013098">
    <property type="entry name" value="Ig_I-set"/>
</dbReference>
<gene>
    <name evidence="11" type="primary">Lac_5</name>
    <name evidence="11" type="ORF">G6Z75_0012901</name>
</gene>
<dbReference type="Gene3D" id="2.60.40.10">
    <property type="entry name" value="Immunoglobulins"/>
    <property type="match status" value="3"/>
</dbReference>
<dbReference type="InterPro" id="IPR013106">
    <property type="entry name" value="Ig_V-set"/>
</dbReference>
<evidence type="ECO:0000256" key="2">
    <source>
        <dbReference type="ARBA" id="ARBA00022475"/>
    </source>
</evidence>
<dbReference type="AlphaFoldDB" id="A0A836E4Z1"/>
<evidence type="ECO:0000313" key="12">
    <source>
        <dbReference type="Proteomes" id="UP000667349"/>
    </source>
</evidence>
<evidence type="ECO:0000259" key="10">
    <source>
        <dbReference type="PROSITE" id="PS50835"/>
    </source>
</evidence>
<evidence type="ECO:0000256" key="8">
    <source>
        <dbReference type="ARBA" id="ARBA00023319"/>
    </source>
</evidence>
<keyword evidence="3" id="KW-0732">Signal</keyword>
<evidence type="ECO:0000256" key="4">
    <source>
        <dbReference type="ARBA" id="ARBA00022737"/>
    </source>
</evidence>
<keyword evidence="8" id="KW-0393">Immunoglobulin domain</keyword>
<dbReference type="SMART" id="SM00409">
    <property type="entry name" value="IG"/>
    <property type="match status" value="3"/>
</dbReference>
<dbReference type="FunFam" id="2.60.40.10:FF:000328">
    <property type="entry name" value="CLUMA_CG000981, isoform A"/>
    <property type="match status" value="1"/>
</dbReference>
<accession>A0A836E4Z1</accession>
<feature type="compositionally biased region" description="Polar residues" evidence="9">
    <location>
        <begin position="16"/>
        <end position="26"/>
    </location>
</feature>
<feature type="non-terminal residue" evidence="11">
    <location>
        <position position="681"/>
    </location>
</feature>
<comment type="caution">
    <text evidence="11">The sequence shown here is derived from an EMBL/GenBank/DDBJ whole genome shotgun (WGS) entry which is preliminary data.</text>
</comment>
<dbReference type="InterPro" id="IPR003599">
    <property type="entry name" value="Ig_sub"/>
</dbReference>
<evidence type="ECO:0000256" key="5">
    <source>
        <dbReference type="ARBA" id="ARBA00023136"/>
    </source>
</evidence>
<comment type="subcellular location">
    <subcellularLocation>
        <location evidence="1">Cell membrane</location>
    </subcellularLocation>
</comment>
<keyword evidence="6" id="KW-1015">Disulfide bond</keyword>
<feature type="region of interest" description="Disordered" evidence="9">
    <location>
        <begin position="56"/>
        <end position="75"/>
    </location>
</feature>
<feature type="compositionally biased region" description="Polar residues" evidence="9">
    <location>
        <begin position="64"/>
        <end position="73"/>
    </location>
</feature>
<feature type="domain" description="Ig-like" evidence="10">
    <location>
        <begin position="252"/>
        <end position="350"/>
    </location>
</feature>
<dbReference type="SMART" id="SM00408">
    <property type="entry name" value="IGc2"/>
    <property type="match status" value="3"/>
</dbReference>
<feature type="compositionally biased region" description="Polar residues" evidence="9">
    <location>
        <begin position="228"/>
        <end position="238"/>
    </location>
</feature>
<dbReference type="Pfam" id="PF13927">
    <property type="entry name" value="Ig_3"/>
    <property type="match status" value="1"/>
</dbReference>
<dbReference type="PROSITE" id="PS50835">
    <property type="entry name" value="IG_LIKE"/>
    <property type="match status" value="3"/>
</dbReference>
<proteinExistence type="predicted"/>
<name>A0A836E4Z1_9HYME</name>
<sequence length="681" mass="75623">MDLRETQAGVAPLDNAVNTKGTGPDTIPQTSVCTRRVAYVYLTHSLAVRPVNAAMRGLTPSHPTPQTRTTNTQGAGGSRWVAVALAVAVRGWRNTNTSANFELLYACWELAGPERERERRWPRTDRREEDREDCAGLDNRTPGIFSLGRRAKLELNSLAPDFSLGFHQIKLQEEKLLLKTPRGKRTPRKRVSVGKMRVARLLLCCVLLEDYSTNLGGTAITSDAMRQDGSSSATNPTLSGKLDNSGDQLHVPSFSEPIGNVTAAIGKEVALSCTIRKVGNYKVGWLRAEDQTILSMGDRKVIQSTRFFVTLENAKTKNQTQSREDEEATWQLHIRGLKEADRGCYMCQLNTKPMLSQLGCVDVLVPPDILSSGTSDGEVSVLEGENATLSCKASGRPSPRVFWRREKSDFILVRGVHDPLTQVDNLSGERLELTRVDRRQMGAYLCIARNEVPPAVSKRVNLKVNFPPSAKAPNQLLSSPLDTNVSLICLIEAYPKTINLWMRKEQVIMSGGRYEIDEQGDPDEEWKTTIVLKIRRLEKTDLGEYTCSASSSMGKAEATLRVYEIERATVPNRITSTNSKRLNRGKSKSGQGTMVNRVFHQQVSTPAMQKSTARLIHNNRYATSSTTADPRAPLIKDQGNAFKHNNRNDNHQNLKDRSDASTIIASKRVLPLCLVLFSIVR</sequence>
<keyword evidence="4" id="KW-0677">Repeat</keyword>
<dbReference type="Pfam" id="PF07686">
    <property type="entry name" value="V-set"/>
    <property type="match status" value="1"/>
</dbReference>
<dbReference type="EMBL" id="JAANHZ010000421">
    <property type="protein sequence ID" value="KAG5311110.1"/>
    <property type="molecule type" value="Genomic_DNA"/>
</dbReference>
<dbReference type="InterPro" id="IPR003598">
    <property type="entry name" value="Ig_sub2"/>
</dbReference>
<feature type="domain" description="Ig-like" evidence="10">
    <location>
        <begin position="467"/>
        <end position="561"/>
    </location>
</feature>
<evidence type="ECO:0000256" key="7">
    <source>
        <dbReference type="ARBA" id="ARBA00023180"/>
    </source>
</evidence>
<feature type="region of interest" description="Disordered" evidence="9">
    <location>
        <begin position="1"/>
        <end position="26"/>
    </location>
</feature>
<dbReference type="InterPro" id="IPR007110">
    <property type="entry name" value="Ig-like_dom"/>
</dbReference>
<dbReference type="PANTHER" id="PTHR12231:SF105">
    <property type="entry name" value="LACHESIN-LIKE PROTEIN"/>
    <property type="match status" value="1"/>
</dbReference>
<dbReference type="GO" id="GO:0005886">
    <property type="term" value="C:plasma membrane"/>
    <property type="evidence" value="ECO:0007669"/>
    <property type="project" value="UniProtKB-SubCell"/>
</dbReference>
<dbReference type="InterPro" id="IPR013783">
    <property type="entry name" value="Ig-like_fold"/>
</dbReference>
<dbReference type="Proteomes" id="UP000667349">
    <property type="component" value="Unassembled WGS sequence"/>
</dbReference>
<organism evidence="11 12">
    <name type="scientific">Acromyrmex insinuator</name>
    <dbReference type="NCBI Taxonomy" id="230686"/>
    <lineage>
        <taxon>Eukaryota</taxon>
        <taxon>Metazoa</taxon>
        <taxon>Ecdysozoa</taxon>
        <taxon>Arthropoda</taxon>
        <taxon>Hexapoda</taxon>
        <taxon>Insecta</taxon>
        <taxon>Pterygota</taxon>
        <taxon>Neoptera</taxon>
        <taxon>Endopterygota</taxon>
        <taxon>Hymenoptera</taxon>
        <taxon>Apocrita</taxon>
        <taxon>Aculeata</taxon>
        <taxon>Formicoidea</taxon>
        <taxon>Formicidae</taxon>
        <taxon>Myrmicinae</taxon>
        <taxon>Acromyrmex</taxon>
    </lineage>
</organism>
<feature type="non-terminal residue" evidence="11">
    <location>
        <position position="1"/>
    </location>
</feature>
<keyword evidence="2" id="KW-1003">Cell membrane</keyword>
<evidence type="ECO:0000256" key="9">
    <source>
        <dbReference type="SAM" id="MobiDB-lite"/>
    </source>
</evidence>
<feature type="region of interest" description="Disordered" evidence="9">
    <location>
        <begin position="221"/>
        <end position="243"/>
    </location>
</feature>
<keyword evidence="5" id="KW-0472">Membrane</keyword>
<keyword evidence="12" id="KW-1185">Reference proteome</keyword>
<evidence type="ECO:0000256" key="3">
    <source>
        <dbReference type="ARBA" id="ARBA00022729"/>
    </source>
</evidence>